<reference evidence="1 2" key="1">
    <citation type="journal article" date="2012" name="J. Bacteriol.">
        <title>Complete genome sequence of the hyperthermophilic cellulolytic Crenarchaeon 'Thermogladius cellulolyticus' 1633.</title>
        <authorList>
            <person name="Mardanov A.V."/>
            <person name="Kochetkova T.V."/>
            <person name="Beletsky A.V."/>
            <person name="Bonch-Osmolovskaya E.A."/>
            <person name="Ravin N.V."/>
            <person name="Skryabin K.G."/>
        </authorList>
    </citation>
    <scope>NUCLEOTIDE SEQUENCE [LARGE SCALE GENOMIC DNA]</scope>
    <source>
        <strain evidence="2">DSM 22663 / VKM B-2946 / 1633</strain>
    </source>
</reference>
<dbReference type="PANTHER" id="PTHR37523">
    <property type="entry name" value="METALLOPHOSPHOESTERASE"/>
    <property type="match status" value="1"/>
</dbReference>
<evidence type="ECO:0000313" key="1">
    <source>
        <dbReference type="EMBL" id="AFK51716.1"/>
    </source>
</evidence>
<dbReference type="eggNOG" id="arCOG01145">
    <property type="taxonomic scope" value="Archaea"/>
</dbReference>
<dbReference type="Proteomes" id="UP000005270">
    <property type="component" value="Chromosome"/>
</dbReference>
<accession>I3TG28</accession>
<keyword evidence="2" id="KW-1185">Reference proteome</keyword>
<evidence type="ECO:0000313" key="2">
    <source>
        <dbReference type="Proteomes" id="UP000005270"/>
    </source>
</evidence>
<dbReference type="AlphaFoldDB" id="I3TG28"/>
<gene>
    <name evidence="1" type="ordered locus">TCELL_1293</name>
</gene>
<dbReference type="InParanoid" id="I3TG28"/>
<dbReference type="EMBL" id="CP003531">
    <property type="protein sequence ID" value="AFK51716.1"/>
    <property type="molecule type" value="Genomic_DNA"/>
</dbReference>
<dbReference type="HOGENOM" id="CLU_041441_5_0_2"/>
<dbReference type="GeneID" id="13013614"/>
<dbReference type="SUPFAM" id="SSF56300">
    <property type="entry name" value="Metallo-dependent phosphatases"/>
    <property type="match status" value="1"/>
</dbReference>
<proteinExistence type="predicted"/>
<dbReference type="Gene3D" id="3.60.21.10">
    <property type="match status" value="1"/>
</dbReference>
<dbReference type="STRING" id="1184251.TCELL_1293"/>
<dbReference type="InterPro" id="IPR029052">
    <property type="entry name" value="Metallo-depent_PP-like"/>
</dbReference>
<organism evidence="1 2">
    <name type="scientific">Thermogladius calderae (strain DSM 22663 / VKM B-2946 / 1633)</name>
    <dbReference type="NCBI Taxonomy" id="1184251"/>
    <lineage>
        <taxon>Archaea</taxon>
        <taxon>Thermoproteota</taxon>
        <taxon>Thermoprotei</taxon>
        <taxon>Desulfurococcales</taxon>
        <taxon>Desulfurococcaceae</taxon>
        <taxon>Thermogladius</taxon>
    </lineage>
</organism>
<dbReference type="RefSeq" id="WP_014737966.1">
    <property type="nucleotide sequence ID" value="NC_017954.1"/>
</dbReference>
<dbReference type="PANTHER" id="PTHR37523:SF1">
    <property type="entry name" value="CALCINEURIN-LIKE PHOSPHOESTERASE DOMAIN-CONTAINING PROTEIN"/>
    <property type="match status" value="1"/>
</dbReference>
<dbReference type="KEGG" id="thg:TCELL_1293"/>
<sequence length="317" mass="36178">MVSRIFFSVDVHGSTLVWRKWIKAQEMYKANVLVLSGDLTGKVLVPIVRHSDGSWTARYFGSRWVMKSESEVAAFEEKLEGAGAYYVRVDERELEELKNNPDLVNRVMVEKMVERMRKWLELLVSKVDTRSVTTVVMPGNDDEWVIDDVIKEFEDKGVVYPLEKVFTVEKLEVASSPYVNPTPWKTPREKDEKDLEKYLEKLISKLSDPSKSIFNFHAPPYNTMLDLAPKLTKDLRVVTVAGVPQFEHVGSKAVRKVIEKYQPVIGLHGHIHESGGQDMIGRTVVVNPGSEYSEGVLKAYIVEIEGERLVNYYKIEG</sequence>
<name>I3TG28_THEC1</name>
<protein>
    <submittedName>
        <fullName evidence="1">Metallophosphoesterase</fullName>
    </submittedName>
</protein>
<dbReference type="OrthoDB" id="50367at2157"/>